<proteinExistence type="predicted"/>
<dbReference type="Pfam" id="PF13340">
    <property type="entry name" value="DUF4096"/>
    <property type="match status" value="1"/>
</dbReference>
<comment type="caution">
    <text evidence="3">The sequence shown here is derived from an EMBL/GenBank/DDBJ whole genome shotgun (WGS) entry which is preliminary data.</text>
</comment>
<evidence type="ECO:0000256" key="1">
    <source>
        <dbReference type="SAM" id="MobiDB-lite"/>
    </source>
</evidence>
<name>A0ABT6F937_9BACT</name>
<dbReference type="PANTHER" id="PTHR30007">
    <property type="entry name" value="PHP DOMAIN PROTEIN"/>
    <property type="match status" value="1"/>
</dbReference>
<protein>
    <submittedName>
        <fullName evidence="3">Transposase</fullName>
    </submittedName>
</protein>
<evidence type="ECO:0000259" key="2">
    <source>
        <dbReference type="Pfam" id="PF13340"/>
    </source>
</evidence>
<gene>
    <name evidence="3" type="ORF">PZE19_09475</name>
</gene>
<feature type="region of interest" description="Disordered" evidence="1">
    <location>
        <begin position="94"/>
        <end position="117"/>
    </location>
</feature>
<feature type="domain" description="Insertion element IS402-like" evidence="2">
    <location>
        <begin position="10"/>
        <end position="82"/>
    </location>
</feature>
<dbReference type="Proteomes" id="UP001216907">
    <property type="component" value="Unassembled WGS sequence"/>
</dbReference>
<keyword evidence="4" id="KW-1185">Reference proteome</keyword>
<evidence type="ECO:0000313" key="4">
    <source>
        <dbReference type="Proteomes" id="UP001216907"/>
    </source>
</evidence>
<sequence length="117" mass="13166">MERKPYPSDLTDAQWRLIAPLTPGVKPGGRPRKYDMREVMDALLYVDREGCSWRALPHDLPHWKTCYNFFRRFESDGTWDSLVAALRVAVRKKLGRDPTPSGACIDSQSAKTASGGA</sequence>
<reference evidence="3 4" key="1">
    <citation type="submission" date="2023-03" db="EMBL/GenBank/DDBJ databases">
        <title>Paludisphaera mucosa sp. nov. a novel planctomycete from northern fen.</title>
        <authorList>
            <person name="Ivanova A."/>
        </authorList>
    </citation>
    <scope>NUCLEOTIDE SEQUENCE [LARGE SCALE GENOMIC DNA]</scope>
    <source>
        <strain evidence="3 4">Pla2</strain>
    </source>
</reference>
<dbReference type="EMBL" id="JARRAG010000002">
    <property type="protein sequence ID" value="MDG3004001.1"/>
    <property type="molecule type" value="Genomic_DNA"/>
</dbReference>
<feature type="compositionally biased region" description="Polar residues" evidence="1">
    <location>
        <begin position="106"/>
        <end position="117"/>
    </location>
</feature>
<evidence type="ECO:0000313" key="3">
    <source>
        <dbReference type="EMBL" id="MDG3004001.1"/>
    </source>
</evidence>
<dbReference type="RefSeq" id="WP_277860364.1">
    <property type="nucleotide sequence ID" value="NZ_JARRAG010000002.1"/>
</dbReference>
<dbReference type="PANTHER" id="PTHR30007:SF0">
    <property type="entry name" value="TRANSPOSASE"/>
    <property type="match status" value="1"/>
</dbReference>
<dbReference type="InterPro" id="IPR025161">
    <property type="entry name" value="IS402-like_dom"/>
</dbReference>
<organism evidence="3 4">
    <name type="scientific">Paludisphaera mucosa</name>
    <dbReference type="NCBI Taxonomy" id="3030827"/>
    <lineage>
        <taxon>Bacteria</taxon>
        <taxon>Pseudomonadati</taxon>
        <taxon>Planctomycetota</taxon>
        <taxon>Planctomycetia</taxon>
        <taxon>Isosphaerales</taxon>
        <taxon>Isosphaeraceae</taxon>
        <taxon>Paludisphaera</taxon>
    </lineage>
</organism>
<accession>A0ABT6F937</accession>